<sequence>MDRNLSVKDVIEELRNAFLSYGSGRSKSSPRDRIFGDGMVLNTMPALYADRHMAGLKTYIAGKGGARFVVLVFDTDSMELMAVIEANRLGQVRTGALPAMFTREAITWKPKVFTVIGSGFQAETQLTAMCSVFQFEEVRVYSRHPENARKFAERMSKVTGLGIEPFSDVHRALRDTDIVNSITDSNEAIFSRGDLPDRYIVNLAGGNLPNRREAAPDVLEGSELIVVEHLEQALLESGEVIDYVRKHGRERLIELKDFMVKPEAYRKDRVVFKSMGIGLEDLAAAYVLLRKMGVTGDS</sequence>
<comment type="caution">
    <text evidence="1">The sequence shown here is derived from an EMBL/GenBank/DDBJ whole genome shotgun (WGS) entry which is preliminary data.</text>
</comment>
<dbReference type="PANTHER" id="PTHR13812">
    <property type="entry name" value="KETIMINE REDUCTASE MU-CRYSTALLIN"/>
    <property type="match status" value="1"/>
</dbReference>
<evidence type="ECO:0000313" key="2">
    <source>
        <dbReference type="Proteomes" id="UP000632195"/>
    </source>
</evidence>
<protein>
    <submittedName>
        <fullName evidence="1">Ornithine cyclodeaminase</fullName>
    </submittedName>
</protein>
<dbReference type="Pfam" id="PF02423">
    <property type="entry name" value="OCD_Mu_crystall"/>
    <property type="match status" value="1"/>
</dbReference>
<dbReference type="InterPro" id="IPR023401">
    <property type="entry name" value="ODC_N"/>
</dbReference>
<name>A0AA37F963_9ARCH</name>
<dbReference type="AlphaFoldDB" id="A0AA37F963"/>
<dbReference type="Proteomes" id="UP000632195">
    <property type="component" value="Unassembled WGS sequence"/>
</dbReference>
<dbReference type="PANTHER" id="PTHR13812:SF19">
    <property type="entry name" value="KETIMINE REDUCTASE MU-CRYSTALLIN"/>
    <property type="match status" value="1"/>
</dbReference>
<reference evidence="1" key="2">
    <citation type="submission" date="2022-09" db="EMBL/GenBank/DDBJ databases">
        <authorList>
            <person name="Sun Q."/>
            <person name="Ohkuma M."/>
        </authorList>
    </citation>
    <scope>NUCLEOTIDE SEQUENCE</scope>
    <source>
        <strain evidence="1">JCM 13583</strain>
    </source>
</reference>
<dbReference type="EMBL" id="BMNY01000001">
    <property type="protein sequence ID" value="GGM71510.1"/>
    <property type="molecule type" value="Genomic_DNA"/>
</dbReference>
<dbReference type="Gene3D" id="3.40.50.720">
    <property type="entry name" value="NAD(P)-binding Rossmann-like Domain"/>
    <property type="match status" value="1"/>
</dbReference>
<dbReference type="PIRSF" id="PIRSF001439">
    <property type="entry name" value="CryM"/>
    <property type="match status" value="1"/>
</dbReference>
<dbReference type="SUPFAM" id="SSF51735">
    <property type="entry name" value="NAD(P)-binding Rossmann-fold domains"/>
    <property type="match status" value="1"/>
</dbReference>
<reference evidence="1" key="1">
    <citation type="journal article" date="2014" name="Int. J. Syst. Evol. Microbiol.">
        <title>Complete genome sequence of Corynebacterium casei LMG S-19264T (=DSM 44701T), isolated from a smear-ripened cheese.</title>
        <authorList>
            <consortium name="US DOE Joint Genome Institute (JGI-PGF)"/>
            <person name="Walter F."/>
            <person name="Albersmeier A."/>
            <person name="Kalinowski J."/>
            <person name="Ruckert C."/>
        </authorList>
    </citation>
    <scope>NUCLEOTIDE SEQUENCE</scope>
    <source>
        <strain evidence="1">JCM 13583</strain>
    </source>
</reference>
<gene>
    <name evidence="1" type="ORF">GCM10007108_07010</name>
</gene>
<dbReference type="InterPro" id="IPR036291">
    <property type="entry name" value="NAD(P)-bd_dom_sf"/>
</dbReference>
<dbReference type="Gene3D" id="3.30.1780.10">
    <property type="entry name" value="ornithine cyclodeaminase, domain 1"/>
    <property type="match status" value="1"/>
</dbReference>
<proteinExistence type="predicted"/>
<accession>A0AA37F963</accession>
<dbReference type="NCBIfam" id="NF005011">
    <property type="entry name" value="PRK06407.1"/>
    <property type="match status" value="1"/>
</dbReference>
<evidence type="ECO:0000313" key="1">
    <source>
        <dbReference type="EMBL" id="GGM71510.1"/>
    </source>
</evidence>
<organism evidence="1 2">
    <name type="scientific">Thermogymnomonas acidicola</name>
    <dbReference type="NCBI Taxonomy" id="399579"/>
    <lineage>
        <taxon>Archaea</taxon>
        <taxon>Methanobacteriati</taxon>
        <taxon>Thermoplasmatota</taxon>
        <taxon>Thermoplasmata</taxon>
        <taxon>Thermoplasmatales</taxon>
        <taxon>Thermogymnomonas</taxon>
    </lineage>
</organism>
<dbReference type="GO" id="GO:0005737">
    <property type="term" value="C:cytoplasm"/>
    <property type="evidence" value="ECO:0007669"/>
    <property type="project" value="TreeGrafter"/>
</dbReference>
<keyword evidence="2" id="KW-1185">Reference proteome</keyword>
<dbReference type="InterPro" id="IPR003462">
    <property type="entry name" value="ODC_Mu_crystall"/>
</dbReference>